<dbReference type="Gene3D" id="3.90.220.20">
    <property type="entry name" value="DNA methylase specificity domains"/>
    <property type="match status" value="1"/>
</dbReference>
<evidence type="ECO:0000256" key="5">
    <source>
        <dbReference type="ARBA" id="ARBA00022691"/>
    </source>
</evidence>
<dbReference type="GO" id="GO:0008170">
    <property type="term" value="F:N-methyltransferase activity"/>
    <property type="evidence" value="ECO:0007669"/>
    <property type="project" value="InterPro"/>
</dbReference>
<dbReference type="Pfam" id="PF01420">
    <property type="entry name" value="Methylase_S"/>
    <property type="match status" value="1"/>
</dbReference>
<dbReference type="Gene3D" id="3.40.50.150">
    <property type="entry name" value="Vaccinia Virus protein VP39"/>
    <property type="match status" value="1"/>
</dbReference>
<comment type="caution">
    <text evidence="11">The sequence shown here is derived from an EMBL/GenBank/DDBJ whole genome shotgun (WGS) entry which is preliminary data.</text>
</comment>
<keyword evidence="3 11" id="KW-0489">Methyltransferase</keyword>
<keyword evidence="7" id="KW-0238">DNA-binding</keyword>
<dbReference type="PANTHER" id="PTHR42933">
    <property type="entry name" value="SLR6095 PROTEIN"/>
    <property type="match status" value="1"/>
</dbReference>
<organism evidence="11 12">
    <name type="scientific">Pectinatus brassicae</name>
    <dbReference type="NCBI Taxonomy" id="862415"/>
    <lineage>
        <taxon>Bacteria</taxon>
        <taxon>Bacillati</taxon>
        <taxon>Bacillota</taxon>
        <taxon>Negativicutes</taxon>
        <taxon>Selenomonadales</taxon>
        <taxon>Selenomonadaceae</taxon>
        <taxon>Pectinatus</taxon>
    </lineage>
</organism>
<dbReference type="SUPFAM" id="SSF116734">
    <property type="entry name" value="DNA methylase specificity domain"/>
    <property type="match status" value="1"/>
</dbReference>
<reference evidence="11 12" key="1">
    <citation type="submission" date="2020-08" db="EMBL/GenBank/DDBJ databases">
        <title>Genomic Encyclopedia of Type Strains, Phase IV (KMG-IV): sequencing the most valuable type-strain genomes for metagenomic binning, comparative biology and taxonomic classification.</title>
        <authorList>
            <person name="Goeker M."/>
        </authorList>
    </citation>
    <scope>NUCLEOTIDE SEQUENCE [LARGE SCALE GENOMIC DNA]</scope>
    <source>
        <strain evidence="11 12">DSM 24661</strain>
    </source>
</reference>
<evidence type="ECO:0000259" key="10">
    <source>
        <dbReference type="Pfam" id="PF02384"/>
    </source>
</evidence>
<evidence type="ECO:0000256" key="4">
    <source>
        <dbReference type="ARBA" id="ARBA00022679"/>
    </source>
</evidence>
<evidence type="ECO:0000259" key="9">
    <source>
        <dbReference type="Pfam" id="PF01420"/>
    </source>
</evidence>
<comment type="similarity">
    <text evidence="1">Belongs to the type-I restriction system S methylase family.</text>
</comment>
<dbReference type="Pfam" id="PF02384">
    <property type="entry name" value="N6_Mtase"/>
    <property type="match status" value="1"/>
</dbReference>
<gene>
    <name evidence="11" type="ORF">HNR32_001258</name>
</gene>
<dbReference type="GO" id="GO:0032259">
    <property type="term" value="P:methylation"/>
    <property type="evidence" value="ECO:0007669"/>
    <property type="project" value="UniProtKB-KW"/>
</dbReference>
<dbReference type="AlphaFoldDB" id="A0A840UTG9"/>
<dbReference type="EMBL" id="JACHFH010000013">
    <property type="protein sequence ID" value="MBB5336114.1"/>
    <property type="molecule type" value="Genomic_DNA"/>
</dbReference>
<keyword evidence="6" id="KW-0680">Restriction system</keyword>
<dbReference type="InterPro" id="IPR051537">
    <property type="entry name" value="DNA_Adenine_Mtase"/>
</dbReference>
<dbReference type="Proteomes" id="UP000559117">
    <property type="component" value="Unassembled WGS sequence"/>
</dbReference>
<proteinExistence type="inferred from homology"/>
<evidence type="ECO:0000313" key="12">
    <source>
        <dbReference type="Proteomes" id="UP000559117"/>
    </source>
</evidence>
<evidence type="ECO:0000256" key="7">
    <source>
        <dbReference type="ARBA" id="ARBA00023125"/>
    </source>
</evidence>
<dbReference type="GO" id="GO:0009007">
    <property type="term" value="F:site-specific DNA-methyltransferase (adenine-specific) activity"/>
    <property type="evidence" value="ECO:0007669"/>
    <property type="project" value="UniProtKB-EC"/>
</dbReference>
<keyword evidence="4 11" id="KW-0808">Transferase</keyword>
<dbReference type="PANTHER" id="PTHR42933:SF4">
    <property type="entry name" value="TYPE I RESTRICTION ENZYME ECOKI METHYLASE SUBUNIT"/>
    <property type="match status" value="1"/>
</dbReference>
<evidence type="ECO:0000256" key="3">
    <source>
        <dbReference type="ARBA" id="ARBA00022603"/>
    </source>
</evidence>
<comment type="catalytic activity">
    <reaction evidence="8">
        <text>a 2'-deoxyadenosine in DNA + S-adenosyl-L-methionine = an N(6)-methyl-2'-deoxyadenosine in DNA + S-adenosyl-L-homocysteine + H(+)</text>
        <dbReference type="Rhea" id="RHEA:15197"/>
        <dbReference type="Rhea" id="RHEA-COMP:12418"/>
        <dbReference type="Rhea" id="RHEA-COMP:12419"/>
        <dbReference type="ChEBI" id="CHEBI:15378"/>
        <dbReference type="ChEBI" id="CHEBI:57856"/>
        <dbReference type="ChEBI" id="CHEBI:59789"/>
        <dbReference type="ChEBI" id="CHEBI:90615"/>
        <dbReference type="ChEBI" id="CHEBI:90616"/>
        <dbReference type="EC" id="2.1.1.72"/>
    </reaction>
</comment>
<dbReference type="RefSeq" id="WP_183860765.1">
    <property type="nucleotide sequence ID" value="NZ_JACHFH010000013.1"/>
</dbReference>
<protein>
    <recommendedName>
        <fullName evidence="2">site-specific DNA-methyltransferase (adenine-specific)</fullName>
        <ecNumber evidence="2">2.1.1.72</ecNumber>
    </recommendedName>
</protein>
<evidence type="ECO:0000256" key="1">
    <source>
        <dbReference type="ARBA" id="ARBA00010923"/>
    </source>
</evidence>
<sequence>MSTNQMIEKAREAYLEIFNVLRSTMDIDEETIFSFYEYLNKDRYSLKDRKFIKDLKDNAEIDKIIYKYGKDVFESGIWDALSNNSSKKNSTFLTSDALVKLSLAILNIQKSDKVIDLCSGIGNFFRLGSMIESKAFYQGIEINTQVVEWSKMICEKLKAKVSIEQGDVLRCVLENKFSKNFDKAFSNHPIGIRIRESLDILQTLLPDAQGLGNMRGMSSEWLYVAALLKTIKNTGKAVAVMPDGPLFSPKDINIRKWFFEQGYLETVISLPAKMLINTVMPVNLVVLSHDNAKVRIIDASDICNKGRRYNTLSDKNIDEIILLLNTNTEQSKEIDSKDFEDNEYELNPSRYFVKEFKFENGVIFGDIIKNITRGAQIKAIDLDKITVDEETPYHYLQLSDISDGVINEKLPYITEIEAKQDKYCVKSGNLIMSKIGQPKYKFAIADVPRNKKILANGNLFIIDINTEVADPYYIKAFFESNIGTALLQTITASSTIPTISIDKLKKVVIPLPDMYKQQKIAKKYKAILDDVLAYKKKKIEAIDKLKNIFE</sequence>
<evidence type="ECO:0000313" key="11">
    <source>
        <dbReference type="EMBL" id="MBB5336114.1"/>
    </source>
</evidence>
<accession>A0A840UTG9</accession>
<evidence type="ECO:0000256" key="8">
    <source>
        <dbReference type="ARBA" id="ARBA00047942"/>
    </source>
</evidence>
<dbReference type="EC" id="2.1.1.72" evidence="2"/>
<dbReference type="SUPFAM" id="SSF53335">
    <property type="entry name" value="S-adenosyl-L-methionine-dependent methyltransferases"/>
    <property type="match status" value="1"/>
</dbReference>
<feature type="domain" description="DNA methylase adenine-specific" evidence="10">
    <location>
        <begin position="79"/>
        <end position="354"/>
    </location>
</feature>
<feature type="domain" description="Type I restriction modification DNA specificity" evidence="9">
    <location>
        <begin position="411"/>
        <end position="542"/>
    </location>
</feature>
<evidence type="ECO:0000256" key="6">
    <source>
        <dbReference type="ARBA" id="ARBA00022747"/>
    </source>
</evidence>
<dbReference type="InterPro" id="IPR003356">
    <property type="entry name" value="DNA_methylase_A-5"/>
</dbReference>
<dbReference type="InterPro" id="IPR044946">
    <property type="entry name" value="Restrct_endonuc_typeI_TRD_sf"/>
</dbReference>
<name>A0A840UTG9_9FIRM</name>
<dbReference type="GO" id="GO:0009307">
    <property type="term" value="P:DNA restriction-modification system"/>
    <property type="evidence" value="ECO:0007669"/>
    <property type="project" value="UniProtKB-KW"/>
</dbReference>
<dbReference type="GO" id="GO:0003677">
    <property type="term" value="F:DNA binding"/>
    <property type="evidence" value="ECO:0007669"/>
    <property type="project" value="UniProtKB-KW"/>
</dbReference>
<keyword evidence="5" id="KW-0949">S-adenosyl-L-methionine</keyword>
<evidence type="ECO:0000256" key="2">
    <source>
        <dbReference type="ARBA" id="ARBA00011900"/>
    </source>
</evidence>
<dbReference type="InterPro" id="IPR000055">
    <property type="entry name" value="Restrct_endonuc_typeI_TRD"/>
</dbReference>
<keyword evidence="12" id="KW-1185">Reference proteome</keyword>
<dbReference type="InterPro" id="IPR029063">
    <property type="entry name" value="SAM-dependent_MTases_sf"/>
</dbReference>